<dbReference type="RefSeq" id="WP_066325255.1">
    <property type="nucleotide sequence ID" value="NZ_BJVF01000011.1"/>
</dbReference>
<evidence type="ECO:0000313" key="3">
    <source>
        <dbReference type="EMBL" id="OCB73132.1"/>
    </source>
</evidence>
<evidence type="ECO:0000313" key="4">
    <source>
        <dbReference type="EMBL" id="SDK06816.1"/>
    </source>
</evidence>
<feature type="domain" description="DUF3857" evidence="1">
    <location>
        <begin position="75"/>
        <end position="224"/>
    </location>
</feature>
<dbReference type="Gene3D" id="2.60.40.3140">
    <property type="match status" value="1"/>
</dbReference>
<proteinExistence type="predicted"/>
<evidence type="ECO:0000313" key="2">
    <source>
        <dbReference type="EMBL" id="GEL12328.1"/>
    </source>
</evidence>
<reference evidence="2 7" key="4">
    <citation type="submission" date="2019-07" db="EMBL/GenBank/DDBJ databases">
        <title>Whole genome shotgun sequence of Flavobacterium glycines NBRC 105008.</title>
        <authorList>
            <person name="Hosoyama A."/>
            <person name="Uohara A."/>
            <person name="Ohji S."/>
            <person name="Ichikawa N."/>
        </authorList>
    </citation>
    <scope>NUCLEOTIDE SEQUENCE [LARGE SCALE GENOMIC DNA]</scope>
    <source>
        <strain evidence="2 7">NBRC 105008</strain>
    </source>
</reference>
<dbReference type="AlphaFoldDB" id="A0A1B9DTY1"/>
<reference evidence="4 6" key="3">
    <citation type="submission" date="2016-10" db="EMBL/GenBank/DDBJ databases">
        <authorList>
            <person name="Varghese N."/>
            <person name="Submissions S."/>
        </authorList>
    </citation>
    <scope>NUCLEOTIDE SEQUENCE [LARGE SCALE GENOMIC DNA]</scope>
    <source>
        <strain evidence="4 6">Gm-149</strain>
    </source>
</reference>
<reference evidence="3" key="2">
    <citation type="submission" date="2016-03" db="EMBL/GenBank/DDBJ databases">
        <authorList>
            <person name="Ploux O."/>
        </authorList>
    </citation>
    <scope>NUCLEOTIDE SEQUENCE</scope>
    <source>
        <strain evidence="3">NBRC 105008</strain>
    </source>
</reference>
<organism evidence="3 5">
    <name type="scientific">Flavobacterium glycines</name>
    <dbReference type="NCBI Taxonomy" id="551990"/>
    <lineage>
        <taxon>Bacteria</taxon>
        <taxon>Pseudomonadati</taxon>
        <taxon>Bacteroidota</taxon>
        <taxon>Flavobacteriia</taxon>
        <taxon>Flavobacteriales</taxon>
        <taxon>Flavobacteriaceae</taxon>
        <taxon>Flavobacterium</taxon>
    </lineage>
</organism>
<keyword evidence="6" id="KW-1185">Reference proteome</keyword>
<dbReference type="EMBL" id="FNEO01000011">
    <property type="protein sequence ID" value="SDK06816.1"/>
    <property type="molecule type" value="Genomic_DNA"/>
</dbReference>
<comment type="caution">
    <text evidence="3">The sequence shown here is derived from an EMBL/GenBank/DDBJ whole genome shotgun (WGS) entry which is preliminary data.</text>
</comment>
<gene>
    <name evidence="3" type="ORF">FBGL_03580</name>
    <name evidence="2" type="ORF">FGL01_30670</name>
    <name evidence="4" type="ORF">SAMN05192550_3267</name>
</gene>
<dbReference type="EMBL" id="LVEO01000006">
    <property type="protein sequence ID" value="OCB73132.1"/>
    <property type="molecule type" value="Genomic_DNA"/>
</dbReference>
<name>A0A1B9DTY1_9FLAO</name>
<accession>A0A1B9DTY1</accession>
<dbReference type="Proteomes" id="UP000093226">
    <property type="component" value="Unassembled WGS sequence"/>
</dbReference>
<protein>
    <recommendedName>
        <fullName evidence="1">DUF3857 domain-containing protein</fullName>
    </recommendedName>
</protein>
<dbReference type="OrthoDB" id="1153981at2"/>
<dbReference type="Proteomes" id="UP000321579">
    <property type="component" value="Unassembled WGS sequence"/>
</dbReference>
<reference evidence="5" key="1">
    <citation type="submission" date="2016-03" db="EMBL/GenBank/DDBJ databases">
        <title>Draft genome sequence of Paenibacillus glacialis DSM 22343.</title>
        <authorList>
            <person name="Shin S.-K."/>
            <person name="Yi H."/>
        </authorList>
    </citation>
    <scope>NUCLEOTIDE SEQUENCE [LARGE SCALE GENOMIC DNA]</scope>
    <source>
        <strain evidence="5">NBRC 105008</strain>
    </source>
</reference>
<dbReference type="STRING" id="551990.SAMN05192550_3267"/>
<evidence type="ECO:0000313" key="5">
    <source>
        <dbReference type="Proteomes" id="UP000093226"/>
    </source>
</evidence>
<sequence length="656" mass="76288">MKKTNLKIILTLLLFINVTINYGQDFSFKNYDWQEKPNKIEIPTLYKDSKEVILDCTEKIEIVVTGNSAKQYHLKHEKIFINSDEAIERNNKIYISFGNNETILMNKVRVLLKNGTIITLKPEDIKEEIDKERGLKYNYFAVNGLEKGAIIEKIYLLEENPDLKGNTIKMQAELPISNLNFQLIYPKNLVFKTKTYNGLSNPTFNDNEIDGKTVLTINEKDITALDDDEKYSNWDVQIKLFRYKLDANNNNGAKNLYNYKEFATNVHNRINTALDKKEQKSIEDFCATITKSNDEQEQIWNIENKIKKTITFERFIDSKENLTEIIKSKQANEVDILKLYKAVLKNFKIENNVVFTTSRYKIPFDKDFESYENLNDFLLYFPNIKKYLSPKEIEFRIPLFPKYLGNNYGLFIKEKEFAGTTMAISDINFIEIPGTEISHDYMDIVVDFTKDIANPNITSKLSFGGYSGLNMQPVKDFYPAEQYQTILKNIAENYSVKTEYKTLTASNDGVENIGKKPFVLDLTFEGKELIQMAGDKYLFSIGQIIGRQMEFYQENKRVLPVEIDYPHFYTRKIKIILPQGATIQNLEKFNMDFKTNINNKTEAAFISNYNKKDNEIVVENTEYYNIINYPLSCFEDYKAVINAAADFNKIVVILSN</sequence>
<dbReference type="InterPro" id="IPR024618">
    <property type="entry name" value="DUF3857"/>
</dbReference>
<evidence type="ECO:0000313" key="7">
    <source>
        <dbReference type="Proteomes" id="UP000321579"/>
    </source>
</evidence>
<evidence type="ECO:0000313" key="6">
    <source>
        <dbReference type="Proteomes" id="UP000182367"/>
    </source>
</evidence>
<dbReference type="Proteomes" id="UP000182367">
    <property type="component" value="Unassembled WGS sequence"/>
</dbReference>
<dbReference type="EMBL" id="BJVF01000011">
    <property type="protein sequence ID" value="GEL12328.1"/>
    <property type="molecule type" value="Genomic_DNA"/>
</dbReference>
<evidence type="ECO:0000259" key="1">
    <source>
        <dbReference type="Pfam" id="PF12969"/>
    </source>
</evidence>
<dbReference type="Pfam" id="PF12969">
    <property type="entry name" value="DUF3857"/>
    <property type="match status" value="1"/>
</dbReference>